<reference evidence="3" key="1">
    <citation type="journal article" date="2018" name="Front. Microbiol.">
        <title>Genome-Based Analysis Reveals the Taxonomy and Diversity of the Family Idiomarinaceae.</title>
        <authorList>
            <person name="Liu Y."/>
            <person name="Lai Q."/>
            <person name="Shao Z."/>
        </authorList>
    </citation>
    <scope>NUCLEOTIDE SEQUENCE [LARGE SCALE GENOMIC DNA]</scope>
    <source>
        <strain evidence="3">SW15</strain>
    </source>
</reference>
<gene>
    <name evidence="2" type="ORF">CWE21_05725</name>
</gene>
<dbReference type="InterPro" id="IPR021241">
    <property type="entry name" value="CsiV"/>
</dbReference>
<feature type="chain" id="PRO_5019161222" evidence="1">
    <location>
        <begin position="34"/>
        <end position="371"/>
    </location>
</feature>
<feature type="signal peptide" evidence="1">
    <location>
        <begin position="1"/>
        <end position="33"/>
    </location>
</feature>
<evidence type="ECO:0000256" key="1">
    <source>
        <dbReference type="SAM" id="SignalP"/>
    </source>
</evidence>
<keyword evidence="3" id="KW-1185">Reference proteome</keyword>
<name>A0A432XJA9_9GAMM</name>
<organism evidence="2 3">
    <name type="scientific">Pseudidiomarina aquimaris</name>
    <dbReference type="NCBI Taxonomy" id="641841"/>
    <lineage>
        <taxon>Bacteria</taxon>
        <taxon>Pseudomonadati</taxon>
        <taxon>Pseudomonadota</taxon>
        <taxon>Gammaproteobacteria</taxon>
        <taxon>Alteromonadales</taxon>
        <taxon>Idiomarinaceae</taxon>
        <taxon>Pseudidiomarina</taxon>
    </lineage>
</organism>
<dbReference type="Proteomes" id="UP000286678">
    <property type="component" value="Unassembled WGS sequence"/>
</dbReference>
<dbReference type="AlphaFoldDB" id="A0A432XJA9"/>
<proteinExistence type="predicted"/>
<evidence type="ECO:0000313" key="2">
    <source>
        <dbReference type="EMBL" id="RUO48854.1"/>
    </source>
</evidence>
<dbReference type="Pfam" id="PF10972">
    <property type="entry name" value="CsiV"/>
    <property type="match status" value="1"/>
</dbReference>
<dbReference type="EMBL" id="PIPT01000003">
    <property type="protein sequence ID" value="RUO48854.1"/>
    <property type="molecule type" value="Genomic_DNA"/>
</dbReference>
<keyword evidence="1" id="KW-0732">Signal</keyword>
<accession>A0A432XJA9</accession>
<dbReference type="OrthoDB" id="5566524at2"/>
<comment type="caution">
    <text evidence="2">The sequence shown here is derived from an EMBL/GenBank/DDBJ whole genome shotgun (WGS) entry which is preliminary data.</text>
</comment>
<dbReference type="RefSeq" id="WP_126833485.1">
    <property type="nucleotide sequence ID" value="NZ_PIPT01000003.1"/>
</dbReference>
<evidence type="ECO:0000313" key="3">
    <source>
        <dbReference type="Proteomes" id="UP000286678"/>
    </source>
</evidence>
<protein>
    <submittedName>
        <fullName evidence="2">Uncharacterized protein</fullName>
    </submittedName>
</protein>
<sequence length="371" mass="42021">MRKVGKSQLFSRCLTTLMFAAFGLTATVPTATAAELPNVPQDLWRWFEIEVLVFKHSDADMAIEQFPWQAPSAATGAYEPLVDYYVPDITAALAGLPRCAPPPLKPSFASTDLWCVNTYELDPLLPQNWQRRERMLATFSRAPERVIDGSGGDVTVANQPFIAPAEQLELTEMRQQIIRRGVGTPLLHMSWYQPVFGLDEQFKVRLFGGENFGQRFAPSGYLYSEAMTEPEALPLAERLERLLNQQQQGQLQFNARAEDEPLAPPPLLVREADAPAVWELDGTVHIYLVGNYLHIASELELREPHSVNWRPAGLDAQAERALQPRSDGEFLRSFKLEQLRRVISHETHYFDHPKLGIAVQIRRTDLSARRY</sequence>